<comment type="caution">
    <text evidence="1">The sequence shown here is derived from an EMBL/GenBank/DDBJ whole genome shotgun (WGS) entry which is preliminary data.</text>
</comment>
<evidence type="ECO:0000313" key="2">
    <source>
        <dbReference type="Proteomes" id="UP000317722"/>
    </source>
</evidence>
<dbReference type="SUPFAM" id="SSF55729">
    <property type="entry name" value="Acyl-CoA N-acyltransferases (Nat)"/>
    <property type="match status" value="1"/>
</dbReference>
<sequence length="195" mass="21870">MSDHTIKALTPVTFDDFAALVERNKGMFANCWCTWFHPEDREPDSTAEDNRAFKKRRVDEGIAHAALVYDGDLAIAWAEYGTPEELPNIHHRKQYLATTERLPDYRVTCIQVERSHRGQGLAAVALRGAVELIAHAGGGLVEGYPHDTGGVRKKNSSFLYNGTRTMYEREGFTYDRPKGLGNCVMVREVARSAPE</sequence>
<dbReference type="GO" id="GO:0016740">
    <property type="term" value="F:transferase activity"/>
    <property type="evidence" value="ECO:0007669"/>
    <property type="project" value="UniProtKB-KW"/>
</dbReference>
<dbReference type="EMBL" id="RCZM01000003">
    <property type="protein sequence ID" value="TPG17257.1"/>
    <property type="molecule type" value="Genomic_DNA"/>
</dbReference>
<dbReference type="RefSeq" id="WP_140740394.1">
    <property type="nucleotide sequence ID" value="NZ_RCZM01000003.1"/>
</dbReference>
<proteinExistence type="predicted"/>
<organism evidence="1 2">
    <name type="scientific">Pedococcus bigeumensis</name>
    <dbReference type="NCBI Taxonomy" id="433644"/>
    <lineage>
        <taxon>Bacteria</taxon>
        <taxon>Bacillati</taxon>
        <taxon>Actinomycetota</taxon>
        <taxon>Actinomycetes</taxon>
        <taxon>Micrococcales</taxon>
        <taxon>Intrasporangiaceae</taxon>
        <taxon>Pedococcus</taxon>
    </lineage>
</organism>
<accession>A0A502CVI9</accession>
<keyword evidence="1" id="KW-0808">Transferase</keyword>
<gene>
    <name evidence="1" type="ORF">EAH86_10915</name>
</gene>
<protein>
    <submittedName>
        <fullName evidence="1">GNAT family N-acetyltransferase</fullName>
    </submittedName>
</protein>
<dbReference type="AlphaFoldDB" id="A0A502CVI9"/>
<reference evidence="1 2" key="1">
    <citation type="journal article" date="2019" name="Environ. Microbiol.">
        <title>Species interactions and distinct microbial communities in high Arctic permafrost affected cryosols are associated with the CH4 and CO2 gas fluxes.</title>
        <authorList>
            <person name="Altshuler I."/>
            <person name="Hamel J."/>
            <person name="Turney S."/>
            <person name="Magnuson E."/>
            <person name="Levesque R."/>
            <person name="Greer C."/>
            <person name="Whyte L.G."/>
        </authorList>
    </citation>
    <scope>NUCLEOTIDE SEQUENCE [LARGE SCALE GENOMIC DNA]</scope>
    <source>
        <strain evidence="1 2">S9.3A</strain>
    </source>
</reference>
<name>A0A502CVI9_9MICO</name>
<dbReference type="InterPro" id="IPR016181">
    <property type="entry name" value="Acyl_CoA_acyltransferase"/>
</dbReference>
<dbReference type="Gene3D" id="3.40.630.30">
    <property type="match status" value="1"/>
</dbReference>
<keyword evidence="2" id="KW-1185">Reference proteome</keyword>
<dbReference type="Proteomes" id="UP000317722">
    <property type="component" value="Unassembled WGS sequence"/>
</dbReference>
<dbReference type="OrthoDB" id="3239945at2"/>
<evidence type="ECO:0000313" key="1">
    <source>
        <dbReference type="EMBL" id="TPG17257.1"/>
    </source>
</evidence>